<dbReference type="CDD" id="cd01285">
    <property type="entry name" value="nucleoside_deaminase"/>
    <property type="match status" value="1"/>
</dbReference>
<evidence type="ECO:0000313" key="6">
    <source>
        <dbReference type="EMBL" id="RBP39067.1"/>
    </source>
</evidence>
<dbReference type="InterPro" id="IPR016193">
    <property type="entry name" value="Cytidine_deaminase-like"/>
</dbReference>
<sequence>MNPSADPDIQFLREAIRLSREHMMKGDGGPFGSVVVLDGKVVGEGWNRVLSTYDPTAHAEIVAIRDAGQRLSRYTLEGCVLYASCEPCPMCLAAAYWARVDRLVFAASRQDAAASGFDDEYLYLEIPKKHTERALPARQLLQEEARKAFTQWLAKPDRVCY</sequence>
<dbReference type="GO" id="GO:0046872">
    <property type="term" value="F:metal ion binding"/>
    <property type="evidence" value="ECO:0007669"/>
    <property type="project" value="UniProtKB-KW"/>
</dbReference>
<dbReference type="Gene3D" id="3.40.140.10">
    <property type="entry name" value="Cytidine Deaminase, domain 2"/>
    <property type="match status" value="1"/>
</dbReference>
<dbReference type="GO" id="GO:0006152">
    <property type="term" value="P:purine nucleoside catabolic process"/>
    <property type="evidence" value="ECO:0007669"/>
    <property type="project" value="TreeGrafter"/>
</dbReference>
<comment type="similarity">
    <text evidence="1">Belongs to the cytidine and deoxycytidylate deaminase family.</text>
</comment>
<accession>A0A366HCU9</accession>
<dbReference type="SUPFAM" id="SSF53927">
    <property type="entry name" value="Cytidine deaminase-like"/>
    <property type="match status" value="1"/>
</dbReference>
<dbReference type="Pfam" id="PF00383">
    <property type="entry name" value="dCMP_cyt_deam_1"/>
    <property type="match status" value="1"/>
</dbReference>
<keyword evidence="4" id="KW-0862">Zinc</keyword>
<keyword evidence="7" id="KW-1185">Reference proteome</keyword>
<name>A0A366HCU9_9BACT</name>
<organism evidence="6 7">
    <name type="scientific">Roseimicrobium gellanilyticum</name>
    <dbReference type="NCBI Taxonomy" id="748857"/>
    <lineage>
        <taxon>Bacteria</taxon>
        <taxon>Pseudomonadati</taxon>
        <taxon>Verrucomicrobiota</taxon>
        <taxon>Verrucomicrobiia</taxon>
        <taxon>Verrucomicrobiales</taxon>
        <taxon>Verrucomicrobiaceae</taxon>
        <taxon>Roseimicrobium</taxon>
    </lineage>
</organism>
<keyword evidence="2" id="KW-0479">Metal-binding</keyword>
<dbReference type="GO" id="GO:0047974">
    <property type="term" value="F:guanosine deaminase activity"/>
    <property type="evidence" value="ECO:0007669"/>
    <property type="project" value="TreeGrafter"/>
</dbReference>
<dbReference type="FunFam" id="3.40.140.10:FF:000011">
    <property type="entry name" value="tRNA-specific adenosine deaminase"/>
    <property type="match status" value="1"/>
</dbReference>
<dbReference type="InterPro" id="IPR002125">
    <property type="entry name" value="CMP_dCMP_dom"/>
</dbReference>
<dbReference type="EMBL" id="QNRR01000010">
    <property type="protein sequence ID" value="RBP39067.1"/>
    <property type="molecule type" value="Genomic_DNA"/>
</dbReference>
<feature type="domain" description="CMP/dCMP-type deaminase" evidence="5">
    <location>
        <begin position="6"/>
        <end position="118"/>
    </location>
</feature>
<evidence type="ECO:0000256" key="4">
    <source>
        <dbReference type="ARBA" id="ARBA00022833"/>
    </source>
</evidence>
<dbReference type="PROSITE" id="PS51747">
    <property type="entry name" value="CYT_DCMP_DEAMINASES_2"/>
    <property type="match status" value="1"/>
</dbReference>
<dbReference type="Proteomes" id="UP000253426">
    <property type="component" value="Unassembled WGS sequence"/>
</dbReference>
<dbReference type="PANTHER" id="PTHR11079">
    <property type="entry name" value="CYTOSINE DEAMINASE FAMILY MEMBER"/>
    <property type="match status" value="1"/>
</dbReference>
<dbReference type="RefSeq" id="WP_113960833.1">
    <property type="nucleotide sequence ID" value="NZ_QNRR01000010.1"/>
</dbReference>
<protein>
    <submittedName>
        <fullName evidence="6">tRNA(Arg) A34 adenosine deaminase TadA</fullName>
    </submittedName>
</protein>
<evidence type="ECO:0000256" key="3">
    <source>
        <dbReference type="ARBA" id="ARBA00022801"/>
    </source>
</evidence>
<evidence type="ECO:0000259" key="5">
    <source>
        <dbReference type="PROSITE" id="PS51747"/>
    </source>
</evidence>
<reference evidence="6 7" key="1">
    <citation type="submission" date="2018-06" db="EMBL/GenBank/DDBJ databases">
        <title>Genomic Encyclopedia of Type Strains, Phase IV (KMG-IV): sequencing the most valuable type-strain genomes for metagenomic binning, comparative biology and taxonomic classification.</title>
        <authorList>
            <person name="Goeker M."/>
        </authorList>
    </citation>
    <scope>NUCLEOTIDE SEQUENCE [LARGE SCALE GENOMIC DNA]</scope>
    <source>
        <strain evidence="6 7">DSM 25532</strain>
    </source>
</reference>
<dbReference type="AlphaFoldDB" id="A0A366HCU9"/>
<evidence type="ECO:0000256" key="1">
    <source>
        <dbReference type="ARBA" id="ARBA00006576"/>
    </source>
</evidence>
<dbReference type="OrthoDB" id="9802676at2"/>
<gene>
    <name evidence="6" type="ORF">DES53_11091</name>
</gene>
<keyword evidence="3" id="KW-0378">Hydrolase</keyword>
<evidence type="ECO:0000313" key="7">
    <source>
        <dbReference type="Proteomes" id="UP000253426"/>
    </source>
</evidence>
<proteinExistence type="inferred from homology"/>
<evidence type="ECO:0000256" key="2">
    <source>
        <dbReference type="ARBA" id="ARBA00022723"/>
    </source>
</evidence>
<comment type="caution">
    <text evidence="6">The sequence shown here is derived from an EMBL/GenBank/DDBJ whole genome shotgun (WGS) entry which is preliminary data.</text>
</comment>
<dbReference type="PANTHER" id="PTHR11079:SF161">
    <property type="entry name" value="CMP_DCMP-TYPE DEAMINASE DOMAIN-CONTAINING PROTEIN"/>
    <property type="match status" value="1"/>
</dbReference>